<dbReference type="Proteomes" id="UP000288216">
    <property type="component" value="Unassembled WGS sequence"/>
</dbReference>
<keyword evidence="2" id="KW-0963">Cytoplasm</keyword>
<dbReference type="GO" id="GO:0031267">
    <property type="term" value="F:small GTPase binding"/>
    <property type="evidence" value="ECO:0007669"/>
    <property type="project" value="TreeGrafter"/>
</dbReference>
<evidence type="ECO:0000256" key="2">
    <source>
        <dbReference type="ARBA" id="ARBA00022490"/>
    </source>
</evidence>
<dbReference type="InterPro" id="IPR016024">
    <property type="entry name" value="ARM-type_fold"/>
</dbReference>
<dbReference type="OrthoDB" id="18896at2759"/>
<evidence type="ECO:0000313" key="6">
    <source>
        <dbReference type="EMBL" id="GCB62827.1"/>
    </source>
</evidence>
<protein>
    <recommendedName>
        <fullName evidence="5">C2 DOCK-type domain-containing protein</fullName>
    </recommendedName>
</protein>
<dbReference type="PROSITE" id="PS51650">
    <property type="entry name" value="C2_DOCK"/>
    <property type="match status" value="1"/>
</dbReference>
<keyword evidence="7" id="KW-1185">Reference proteome</keyword>
<sequence length="625" mass="72234">MDVTDIITGTVDDEDKQHFIPFQPVAGENDFLQTVINKVIAAKEVNHKGQGLWVTMKLLLGDVHQIRKDFPHLVDRTTAVARKMGFPEIIMPGDVRNDIYVTLMLGEFDKGNKTTSKNVEVTMMVYDEEGKRLENVIFPGAGDDGISEYKSVIYYQVKQPRWFETVKVAIPIEDVNRSHLRFTFRHRSSQDSKDKSEKVFAMAFVKLMRYDGTTLRDGEHDLIVYKWDAKKLEDASIYLNLPATKPMLEEKGYTMTGKNMHSLGNFAISKDSFQISTLVCSTKLTQNVDLLGLLKWRSNTNLLQQNLRQLMKVDGEEVVKFLQDTLDALFNIMMENSDSDTFDTLVFDSLVFIIGLIADRKFQHFNPVLETYIRKHFSATLAYTKLTTVLKNYVDNSEKPNVTDQLFKAMKSLEYVFKFIVRSRILFNQLYEDKGESDFMDSLRQLFRSINDMMSSTSDQTVIVKGAALKYLPTIVNDVKLVFDPKELSKLFTDFIHNVPPGRLVRQKLYCLIEIVHSDLFTQHDCRDILLPMMTEQLKHHLENREELEACCHLLSNILEVLYRKDGVGLTQRHVQIIMEKLLRTVNRTVISMGRDSEIIIAEYQHSYNFPQSACVSWCFQHWPM</sequence>
<name>A0A401NPR0_SCYTO</name>
<dbReference type="Pfam" id="PF23554">
    <property type="entry name" value="TPR_DOCK"/>
    <property type="match status" value="1"/>
</dbReference>
<organism evidence="6 7">
    <name type="scientific">Scyliorhinus torazame</name>
    <name type="common">Cloudy catshark</name>
    <name type="synonym">Catulus torazame</name>
    <dbReference type="NCBI Taxonomy" id="75743"/>
    <lineage>
        <taxon>Eukaryota</taxon>
        <taxon>Metazoa</taxon>
        <taxon>Chordata</taxon>
        <taxon>Craniata</taxon>
        <taxon>Vertebrata</taxon>
        <taxon>Chondrichthyes</taxon>
        <taxon>Elasmobranchii</taxon>
        <taxon>Galeomorphii</taxon>
        <taxon>Galeoidea</taxon>
        <taxon>Carcharhiniformes</taxon>
        <taxon>Scyliorhinidae</taxon>
        <taxon>Scyliorhinus</taxon>
    </lineage>
</organism>
<evidence type="ECO:0000256" key="3">
    <source>
        <dbReference type="ARBA" id="ARBA00022553"/>
    </source>
</evidence>
<dbReference type="InterPro" id="IPR027007">
    <property type="entry name" value="C2_DOCK-type_domain"/>
</dbReference>
<dbReference type="GO" id="GO:0007264">
    <property type="term" value="P:small GTPase-mediated signal transduction"/>
    <property type="evidence" value="ECO:0007669"/>
    <property type="project" value="InterPro"/>
</dbReference>
<dbReference type="InterPro" id="IPR026791">
    <property type="entry name" value="DOCK"/>
</dbReference>
<dbReference type="AlphaFoldDB" id="A0A401NPR0"/>
<dbReference type="PANTHER" id="PTHR45653:SF1">
    <property type="entry name" value="DEDICATOR OF CYTOKINESIS PROTEIN 1"/>
    <property type="match status" value="1"/>
</dbReference>
<dbReference type="OMA" id="HDCRDIL"/>
<dbReference type="GO" id="GO:0005737">
    <property type="term" value="C:cytoplasm"/>
    <property type="evidence" value="ECO:0007669"/>
    <property type="project" value="UniProtKB-SubCell"/>
</dbReference>
<dbReference type="GO" id="GO:0005085">
    <property type="term" value="F:guanyl-nucleotide exchange factor activity"/>
    <property type="evidence" value="ECO:0007669"/>
    <property type="project" value="InterPro"/>
</dbReference>
<dbReference type="FunFam" id="2.60.40.150:FF:000044">
    <property type="entry name" value="dedicator of cytokinesis protein 1"/>
    <property type="match status" value="1"/>
</dbReference>
<reference evidence="6 7" key="1">
    <citation type="journal article" date="2018" name="Nat. Ecol. Evol.">
        <title>Shark genomes provide insights into elasmobranch evolution and the origin of vertebrates.</title>
        <authorList>
            <person name="Hara Y"/>
            <person name="Yamaguchi K"/>
            <person name="Onimaru K"/>
            <person name="Kadota M"/>
            <person name="Koyanagi M"/>
            <person name="Keeley SD"/>
            <person name="Tatsumi K"/>
            <person name="Tanaka K"/>
            <person name="Motone F"/>
            <person name="Kageyama Y"/>
            <person name="Nozu R"/>
            <person name="Adachi N"/>
            <person name="Nishimura O"/>
            <person name="Nakagawa R"/>
            <person name="Tanegashima C"/>
            <person name="Kiyatake I"/>
            <person name="Matsumoto R"/>
            <person name="Murakumo K"/>
            <person name="Nishida K"/>
            <person name="Terakita A"/>
            <person name="Kuratani S"/>
            <person name="Sato K"/>
            <person name="Hyodo S Kuraku.S."/>
        </authorList>
    </citation>
    <scope>NUCLEOTIDE SEQUENCE [LARGE SCALE GENOMIC DNA]</scope>
</reference>
<dbReference type="InterPro" id="IPR032376">
    <property type="entry name" value="DOCK_N"/>
</dbReference>
<comment type="caution">
    <text evidence="6">The sequence shown here is derived from an EMBL/GenBank/DDBJ whole genome shotgun (WGS) entry which is preliminary data.</text>
</comment>
<dbReference type="InterPro" id="IPR056372">
    <property type="entry name" value="TPR_DOCK"/>
</dbReference>
<comment type="subcellular location">
    <subcellularLocation>
        <location evidence="1">Cytoplasm</location>
    </subcellularLocation>
</comment>
<comment type="similarity">
    <text evidence="4">Belongs to the DOCK family.</text>
</comment>
<dbReference type="Gene3D" id="2.60.40.150">
    <property type="entry name" value="C2 domain"/>
    <property type="match status" value="1"/>
</dbReference>
<accession>A0A401NPR0</accession>
<feature type="domain" description="C2 DOCK-type" evidence="5">
    <location>
        <begin position="96"/>
        <end position="280"/>
    </location>
</feature>
<proteinExistence type="inferred from homology"/>
<dbReference type="Pfam" id="PF16172">
    <property type="entry name" value="DOCK_N"/>
    <property type="match status" value="1"/>
</dbReference>
<dbReference type="GO" id="GO:0007520">
    <property type="term" value="P:myoblast fusion"/>
    <property type="evidence" value="ECO:0007669"/>
    <property type="project" value="TreeGrafter"/>
</dbReference>
<feature type="non-terminal residue" evidence="6">
    <location>
        <position position="1"/>
    </location>
</feature>
<evidence type="ECO:0000313" key="7">
    <source>
        <dbReference type="Proteomes" id="UP000288216"/>
    </source>
</evidence>
<dbReference type="GO" id="GO:0005886">
    <property type="term" value="C:plasma membrane"/>
    <property type="evidence" value="ECO:0007669"/>
    <property type="project" value="TreeGrafter"/>
</dbReference>
<evidence type="ECO:0000256" key="4">
    <source>
        <dbReference type="PROSITE-ProRule" id="PRU00983"/>
    </source>
</evidence>
<evidence type="ECO:0000259" key="5">
    <source>
        <dbReference type="PROSITE" id="PS51650"/>
    </source>
</evidence>
<dbReference type="InterPro" id="IPR047026">
    <property type="entry name" value="DOCK1_C2"/>
</dbReference>
<evidence type="ECO:0000256" key="1">
    <source>
        <dbReference type="ARBA" id="ARBA00004496"/>
    </source>
</evidence>
<dbReference type="Pfam" id="PF14429">
    <property type="entry name" value="DOCK-C2"/>
    <property type="match status" value="1"/>
</dbReference>
<gene>
    <name evidence="6" type="ORF">scyTo_0011526</name>
</gene>
<dbReference type="EMBL" id="BFAA01005268">
    <property type="protein sequence ID" value="GCB62827.1"/>
    <property type="molecule type" value="Genomic_DNA"/>
</dbReference>
<dbReference type="CDD" id="cd08694">
    <property type="entry name" value="C2_Dock-A"/>
    <property type="match status" value="1"/>
</dbReference>
<dbReference type="SUPFAM" id="SSF48371">
    <property type="entry name" value="ARM repeat"/>
    <property type="match status" value="1"/>
</dbReference>
<dbReference type="STRING" id="75743.A0A401NPR0"/>
<keyword evidence="3" id="KW-0597">Phosphoprotein</keyword>
<dbReference type="GO" id="GO:0016477">
    <property type="term" value="P:cell migration"/>
    <property type="evidence" value="ECO:0007669"/>
    <property type="project" value="TreeGrafter"/>
</dbReference>
<dbReference type="PANTHER" id="PTHR45653">
    <property type="entry name" value="DEDICATOR OF CYTOKINESIS"/>
    <property type="match status" value="1"/>
</dbReference>
<dbReference type="InterPro" id="IPR035892">
    <property type="entry name" value="C2_domain_sf"/>
</dbReference>